<dbReference type="Pfam" id="PF13920">
    <property type="entry name" value="zf-C3HC4_3"/>
    <property type="match status" value="1"/>
</dbReference>
<evidence type="ECO:0000313" key="3">
    <source>
        <dbReference type="EMBL" id="KAA8494539.1"/>
    </source>
</evidence>
<keyword evidence="1" id="KW-0863">Zinc-finger</keyword>
<dbReference type="Proteomes" id="UP000324585">
    <property type="component" value="Unassembled WGS sequence"/>
</dbReference>
<protein>
    <recommendedName>
        <fullName evidence="2">RING-type domain-containing protein</fullName>
    </recommendedName>
</protein>
<evidence type="ECO:0000259" key="2">
    <source>
        <dbReference type="PROSITE" id="PS50089"/>
    </source>
</evidence>
<dbReference type="SMART" id="SM00184">
    <property type="entry name" value="RING"/>
    <property type="match status" value="1"/>
</dbReference>
<dbReference type="Gene3D" id="3.30.40.10">
    <property type="entry name" value="Zinc/RING finger domain, C3HC4 (zinc finger)"/>
    <property type="match status" value="1"/>
</dbReference>
<keyword evidence="1" id="KW-0479">Metal-binding</keyword>
<keyword evidence="4" id="KW-1185">Reference proteome</keyword>
<keyword evidence="1" id="KW-0862">Zinc</keyword>
<evidence type="ECO:0000256" key="1">
    <source>
        <dbReference type="PROSITE-ProRule" id="PRU00175"/>
    </source>
</evidence>
<dbReference type="EMBL" id="VRMN01000004">
    <property type="protein sequence ID" value="KAA8494539.1"/>
    <property type="molecule type" value="Genomic_DNA"/>
</dbReference>
<reference evidence="4" key="1">
    <citation type="journal article" date="2019" name="Nat. Commun.">
        <title>Expansion of phycobilisome linker gene families in mesophilic red algae.</title>
        <authorList>
            <person name="Lee J."/>
            <person name="Kim D."/>
            <person name="Bhattacharya D."/>
            <person name="Yoon H.S."/>
        </authorList>
    </citation>
    <scope>NUCLEOTIDE SEQUENCE [LARGE SCALE GENOMIC DNA]</scope>
    <source>
        <strain evidence="4">CCMP 1328</strain>
    </source>
</reference>
<evidence type="ECO:0000313" key="4">
    <source>
        <dbReference type="Proteomes" id="UP000324585"/>
    </source>
</evidence>
<sequence length="448" mass="49905">MFGVWNRRTLCLARGMSERRTCVVCLSSRRRFRFLKLLPCEHSNVCYDCITKLHTPCCPSCRTEVRLIVLNNGIERPIEAIEYEMRARDEQAHAATLQVVLVGEQGSGARSVLDLLVKELYCLDRNDPQVAQSHGFSLSERILGQDNARARAAHARPPQGSGIEHPLHSAELVNATGSAGRWRWKDASQRRKHDAGAGLHELEKAKIRARVPTSSNAAAVDQACREPAFEDLRVSELQGGGDMTTDSEMVVWGAHSRFSPNMSAHGVPIRLTLVNTVREPSHADVRGVMEDLVSLKPDVIVMCASFHDRTSFSGMVSWDRLIRTKHADIPRLWNLIQRPGFDALNAGGVDIRMDVPSAIQDIPDQPLRPKGGFFITAPHAHVFKLDLRKMVEAMLCHGSKRPGFINGVYKPRTLTDRLRGFMNTVIERSTEDPVTMDAAERMRTGTGP</sequence>
<name>A0A5J4YSW7_PORPP</name>
<dbReference type="GO" id="GO:0008270">
    <property type="term" value="F:zinc ion binding"/>
    <property type="evidence" value="ECO:0007669"/>
    <property type="project" value="UniProtKB-KW"/>
</dbReference>
<feature type="domain" description="RING-type" evidence="2">
    <location>
        <begin position="22"/>
        <end position="62"/>
    </location>
</feature>
<dbReference type="AlphaFoldDB" id="A0A5J4YSW7"/>
<comment type="caution">
    <text evidence="3">The sequence shown here is derived from an EMBL/GenBank/DDBJ whole genome shotgun (WGS) entry which is preliminary data.</text>
</comment>
<dbReference type="InterPro" id="IPR013083">
    <property type="entry name" value="Znf_RING/FYVE/PHD"/>
</dbReference>
<dbReference type="SUPFAM" id="SSF57850">
    <property type="entry name" value="RING/U-box"/>
    <property type="match status" value="1"/>
</dbReference>
<proteinExistence type="predicted"/>
<dbReference type="InterPro" id="IPR001841">
    <property type="entry name" value="Znf_RING"/>
</dbReference>
<organism evidence="3 4">
    <name type="scientific">Porphyridium purpureum</name>
    <name type="common">Red alga</name>
    <name type="synonym">Porphyridium cruentum</name>
    <dbReference type="NCBI Taxonomy" id="35688"/>
    <lineage>
        <taxon>Eukaryota</taxon>
        <taxon>Rhodophyta</taxon>
        <taxon>Bangiophyceae</taxon>
        <taxon>Porphyridiales</taxon>
        <taxon>Porphyridiaceae</taxon>
        <taxon>Porphyridium</taxon>
    </lineage>
</organism>
<accession>A0A5J4YSW7</accession>
<dbReference type="PROSITE" id="PS50089">
    <property type="entry name" value="ZF_RING_2"/>
    <property type="match status" value="1"/>
</dbReference>
<gene>
    <name evidence="3" type="ORF">FVE85_2780</name>
</gene>